<dbReference type="GO" id="GO:0006508">
    <property type="term" value="P:proteolysis"/>
    <property type="evidence" value="ECO:0007669"/>
    <property type="project" value="UniProtKB-KW"/>
</dbReference>
<keyword evidence="9" id="KW-0732">Signal</keyword>
<keyword evidence="3" id="KW-0645">Protease</keyword>
<evidence type="ECO:0000256" key="1">
    <source>
        <dbReference type="ARBA" id="ARBA00001947"/>
    </source>
</evidence>
<accession>A0A518DTD0</accession>
<dbReference type="PROSITE" id="PS52035">
    <property type="entry name" value="PEPTIDASE_M14"/>
    <property type="match status" value="1"/>
</dbReference>
<keyword evidence="6" id="KW-0482">Metalloprotease</keyword>
<dbReference type="PANTHER" id="PTHR11705:SF143">
    <property type="entry name" value="SLL0236 PROTEIN"/>
    <property type="match status" value="1"/>
</dbReference>
<reference evidence="11 12" key="1">
    <citation type="submission" date="2019-02" db="EMBL/GenBank/DDBJ databases">
        <title>Deep-cultivation of Planctomycetes and their phenomic and genomic characterization uncovers novel biology.</title>
        <authorList>
            <person name="Wiegand S."/>
            <person name="Jogler M."/>
            <person name="Boedeker C."/>
            <person name="Pinto D."/>
            <person name="Vollmers J."/>
            <person name="Rivas-Marin E."/>
            <person name="Kohn T."/>
            <person name="Peeters S.H."/>
            <person name="Heuer A."/>
            <person name="Rast P."/>
            <person name="Oberbeckmann S."/>
            <person name="Bunk B."/>
            <person name="Jeske O."/>
            <person name="Meyerdierks A."/>
            <person name="Storesund J.E."/>
            <person name="Kallscheuer N."/>
            <person name="Luecker S."/>
            <person name="Lage O.M."/>
            <person name="Pohl T."/>
            <person name="Merkel B.J."/>
            <person name="Hornburger P."/>
            <person name="Mueller R.-W."/>
            <person name="Bruemmer F."/>
            <person name="Labrenz M."/>
            <person name="Spormann A.M."/>
            <person name="Op den Camp H."/>
            <person name="Overmann J."/>
            <person name="Amann R."/>
            <person name="Jetten M.S.M."/>
            <person name="Mascher T."/>
            <person name="Medema M.H."/>
            <person name="Devos D.P."/>
            <person name="Kaster A.-K."/>
            <person name="Ovreas L."/>
            <person name="Rohde M."/>
            <person name="Galperin M.Y."/>
            <person name="Jogler C."/>
        </authorList>
    </citation>
    <scope>NUCLEOTIDE SEQUENCE [LARGE SCALE GENOMIC DNA]</scope>
    <source>
        <strain evidence="11 12">Pla85_3_4</strain>
    </source>
</reference>
<dbReference type="EMBL" id="CP036433">
    <property type="protein sequence ID" value="QDU95099.1"/>
    <property type="molecule type" value="Genomic_DNA"/>
</dbReference>
<proteinExistence type="inferred from homology"/>
<organism evidence="11 12">
    <name type="scientific">Lignipirellula cremea</name>
    <dbReference type="NCBI Taxonomy" id="2528010"/>
    <lineage>
        <taxon>Bacteria</taxon>
        <taxon>Pseudomonadati</taxon>
        <taxon>Planctomycetota</taxon>
        <taxon>Planctomycetia</taxon>
        <taxon>Pirellulales</taxon>
        <taxon>Pirellulaceae</taxon>
        <taxon>Lignipirellula</taxon>
    </lineage>
</organism>
<dbReference type="GO" id="GO:0005615">
    <property type="term" value="C:extracellular space"/>
    <property type="evidence" value="ECO:0007669"/>
    <property type="project" value="TreeGrafter"/>
</dbReference>
<evidence type="ECO:0000259" key="10">
    <source>
        <dbReference type="PROSITE" id="PS52035"/>
    </source>
</evidence>
<evidence type="ECO:0000256" key="5">
    <source>
        <dbReference type="ARBA" id="ARBA00022833"/>
    </source>
</evidence>
<feature type="domain" description="Peptidase M14" evidence="10">
    <location>
        <begin position="33"/>
        <end position="381"/>
    </location>
</feature>
<dbReference type="Proteomes" id="UP000317648">
    <property type="component" value="Chromosome"/>
</dbReference>
<protein>
    <submittedName>
        <fullName evidence="11">Zinc carboxypeptidase</fullName>
    </submittedName>
</protein>
<feature type="chain" id="PRO_5021884980" evidence="9">
    <location>
        <begin position="28"/>
        <end position="564"/>
    </location>
</feature>
<dbReference type="AlphaFoldDB" id="A0A518DTD0"/>
<dbReference type="Gene3D" id="3.40.630.10">
    <property type="entry name" value="Zn peptidases"/>
    <property type="match status" value="1"/>
</dbReference>
<dbReference type="SUPFAM" id="SSF53187">
    <property type="entry name" value="Zn-dependent exopeptidases"/>
    <property type="match status" value="1"/>
</dbReference>
<dbReference type="CDD" id="cd06905">
    <property type="entry name" value="M14-like"/>
    <property type="match status" value="1"/>
</dbReference>
<evidence type="ECO:0000256" key="8">
    <source>
        <dbReference type="SAM" id="MobiDB-lite"/>
    </source>
</evidence>
<comment type="similarity">
    <text evidence="2 7">Belongs to the peptidase M14 family.</text>
</comment>
<comment type="cofactor">
    <cofactor evidence="1">
        <name>Zn(2+)</name>
        <dbReference type="ChEBI" id="CHEBI:29105"/>
    </cofactor>
</comment>
<dbReference type="OrthoDB" id="240006at2"/>
<evidence type="ECO:0000256" key="6">
    <source>
        <dbReference type="ARBA" id="ARBA00023049"/>
    </source>
</evidence>
<gene>
    <name evidence="11" type="ORF">Pla8534_29110</name>
</gene>
<feature type="compositionally biased region" description="Acidic residues" evidence="8">
    <location>
        <begin position="157"/>
        <end position="168"/>
    </location>
</feature>
<evidence type="ECO:0000313" key="11">
    <source>
        <dbReference type="EMBL" id="QDU95099.1"/>
    </source>
</evidence>
<dbReference type="GO" id="GO:0008270">
    <property type="term" value="F:zinc ion binding"/>
    <property type="evidence" value="ECO:0007669"/>
    <property type="project" value="InterPro"/>
</dbReference>
<evidence type="ECO:0000256" key="3">
    <source>
        <dbReference type="ARBA" id="ARBA00022670"/>
    </source>
</evidence>
<comment type="caution">
    <text evidence="7">Lacks conserved residue(s) required for the propagation of feature annotation.</text>
</comment>
<keyword evidence="5" id="KW-0862">Zinc</keyword>
<keyword evidence="11" id="KW-0121">Carboxypeptidase</keyword>
<feature type="signal peptide" evidence="9">
    <location>
        <begin position="1"/>
        <end position="27"/>
    </location>
</feature>
<evidence type="ECO:0000256" key="2">
    <source>
        <dbReference type="ARBA" id="ARBA00005988"/>
    </source>
</evidence>
<feature type="region of interest" description="Disordered" evidence="8">
    <location>
        <begin position="146"/>
        <end position="175"/>
    </location>
</feature>
<keyword evidence="4" id="KW-0378">Hydrolase</keyword>
<dbReference type="SMART" id="SM00631">
    <property type="entry name" value="Zn_pept"/>
    <property type="match status" value="1"/>
</dbReference>
<dbReference type="KEGG" id="lcre:Pla8534_29110"/>
<dbReference type="PANTHER" id="PTHR11705">
    <property type="entry name" value="PROTEASE FAMILY M14 CARBOXYPEPTIDASE A,B"/>
    <property type="match status" value="1"/>
</dbReference>
<dbReference type="RefSeq" id="WP_145053874.1">
    <property type="nucleotide sequence ID" value="NZ_CP036433.1"/>
</dbReference>
<evidence type="ECO:0000256" key="9">
    <source>
        <dbReference type="SAM" id="SignalP"/>
    </source>
</evidence>
<keyword evidence="12" id="KW-1185">Reference proteome</keyword>
<dbReference type="GO" id="GO:0004181">
    <property type="term" value="F:metallocarboxypeptidase activity"/>
    <property type="evidence" value="ECO:0007669"/>
    <property type="project" value="InterPro"/>
</dbReference>
<evidence type="ECO:0000256" key="4">
    <source>
        <dbReference type="ARBA" id="ARBA00022801"/>
    </source>
</evidence>
<sequence length="564" mass="61903" precursor="true">MKFAPLLWTLGCALVAGSRLSPVPAMANPALAGYANYETLTARIQKLGESPLATVRSLAVTAGGRQVWLITLGQGEVDRKPAILLTGGVHAPHLLGSDLALAIAEKIVADAAESEKVAAFLQSHTLYVIPRPSPDAVEKNFQPPYFEQTGNARLSDDDRDFESGEDPPNDLNGDGWITMMRVKDPAGDYMPHPDDDRVLIKVNRQANERGSYRLYVEGVDDDGDGQWNEDPGDGVDFNRNFPFEYPYFKKGAGANAISEVESKAVADFAFDHLNIVVLFTFTPEENLQHPWKPHPPSEKERIKTKLLSDDAPYVDFIASRYRKLFKADGAPEPPPGAGSFSEWGYFQYGRWSLAARGWSPAVVKPAGEEKESSEKRGAADLQRLRWLEQQKIDGFVDWKPINHPDFTDAQDVVEVGGFKPFYDLNPPADQVDALATTHARFLVELAGTFPQVVIQRVQVDALGGGLHRIKAEFLNQGYLPTMSEMGRITGHAPPAIVEIDLPAGTTWLQGHRRTQLSVIAGGNAQQKEEWLVRLPADAPAAAVLKLRCGSFADSQTDLKFSPAP</sequence>
<dbReference type="InterPro" id="IPR000834">
    <property type="entry name" value="Peptidase_M14"/>
</dbReference>
<name>A0A518DTD0_9BACT</name>
<evidence type="ECO:0000256" key="7">
    <source>
        <dbReference type="PROSITE-ProRule" id="PRU01379"/>
    </source>
</evidence>
<evidence type="ECO:0000313" key="12">
    <source>
        <dbReference type="Proteomes" id="UP000317648"/>
    </source>
</evidence>
<dbReference type="Pfam" id="PF00246">
    <property type="entry name" value="Peptidase_M14"/>
    <property type="match status" value="1"/>
</dbReference>